<sequence>MTYCIAAQLDQGLVFLSDSRTNAGVDQISIFRKLSVFELPGERVMVLMTSGNLAVSQAVVNTLAQEDANRADSIWRVPNMFEAARRVGDAVRQVHARDAASLHDQGVEFNVNLIFGGQIGQERCRLFQIYAAGNFIEATPECPYFQIGESKYGKPILDRVLQPDTSLDEAAKCALISMDSTLRSNISVGLPLDLLVYEADNLHVTHFASIDDHNEYFSMIRSSWGERLRQVFAEIPDPLWTRPDGPDSLVPAHREHQPVRIAPVGLNTSGDYATPQALAQGSPGQQPT</sequence>
<proteinExistence type="predicted"/>
<dbReference type="EMBL" id="NEVP01000017">
    <property type="protein sequence ID" value="OZI42801.1"/>
    <property type="molecule type" value="Genomic_DNA"/>
</dbReference>
<gene>
    <name evidence="1" type="ORF">CAL25_24205</name>
</gene>
<dbReference type="GO" id="GO:0005839">
    <property type="term" value="C:proteasome core complex"/>
    <property type="evidence" value="ECO:0007669"/>
    <property type="project" value="InterPro"/>
</dbReference>
<dbReference type="Pfam" id="PF00227">
    <property type="entry name" value="Proteasome"/>
    <property type="match status" value="1"/>
</dbReference>
<organism evidence="1 2">
    <name type="scientific">Bordetella genomosp. 5</name>
    <dbReference type="NCBI Taxonomy" id="1395608"/>
    <lineage>
        <taxon>Bacteria</taxon>
        <taxon>Pseudomonadati</taxon>
        <taxon>Pseudomonadota</taxon>
        <taxon>Betaproteobacteria</taxon>
        <taxon>Burkholderiales</taxon>
        <taxon>Alcaligenaceae</taxon>
        <taxon>Bordetella</taxon>
    </lineage>
</organism>
<dbReference type="RefSeq" id="WP_094804719.1">
    <property type="nucleotide sequence ID" value="NZ_NEVP01000017.1"/>
</dbReference>
<dbReference type="Proteomes" id="UP000216913">
    <property type="component" value="Unassembled WGS sequence"/>
</dbReference>
<protein>
    <submittedName>
        <fullName evidence="1">Peptidase</fullName>
    </submittedName>
</protein>
<reference evidence="1 2" key="1">
    <citation type="submission" date="2017-05" db="EMBL/GenBank/DDBJ databases">
        <title>Complete and WGS of Bordetella genogroups.</title>
        <authorList>
            <person name="Spilker T."/>
            <person name="LiPuma J."/>
        </authorList>
    </citation>
    <scope>NUCLEOTIDE SEQUENCE [LARGE SCALE GENOMIC DNA]</scope>
    <source>
        <strain evidence="1 2">AU10456</strain>
    </source>
</reference>
<dbReference type="GO" id="GO:0051603">
    <property type="term" value="P:proteolysis involved in protein catabolic process"/>
    <property type="evidence" value="ECO:0007669"/>
    <property type="project" value="InterPro"/>
</dbReference>
<dbReference type="InterPro" id="IPR016545">
    <property type="entry name" value="UCP009120_prtse"/>
</dbReference>
<dbReference type="InterPro" id="IPR001353">
    <property type="entry name" value="Proteasome_sua/b"/>
</dbReference>
<dbReference type="Gene3D" id="3.60.20.10">
    <property type="entry name" value="Glutamine Phosphoribosylpyrophosphate, subunit 1, domain 1"/>
    <property type="match status" value="1"/>
</dbReference>
<evidence type="ECO:0000313" key="1">
    <source>
        <dbReference type="EMBL" id="OZI42801.1"/>
    </source>
</evidence>
<dbReference type="AlphaFoldDB" id="A0A261T0C6"/>
<accession>A0A261T0C6</accession>
<dbReference type="InterPro" id="IPR029055">
    <property type="entry name" value="Ntn_hydrolases_N"/>
</dbReference>
<evidence type="ECO:0000313" key="2">
    <source>
        <dbReference type="Proteomes" id="UP000216913"/>
    </source>
</evidence>
<comment type="caution">
    <text evidence="1">The sequence shown here is derived from an EMBL/GenBank/DDBJ whole genome shotgun (WGS) entry which is preliminary data.</text>
</comment>
<dbReference type="PIRSF" id="PIRSF009120">
    <property type="entry name" value="UCP009120_prtse"/>
    <property type="match status" value="1"/>
</dbReference>
<dbReference type="OrthoDB" id="9786336at2"/>
<dbReference type="SUPFAM" id="SSF56235">
    <property type="entry name" value="N-terminal nucleophile aminohydrolases (Ntn hydrolases)"/>
    <property type="match status" value="1"/>
</dbReference>
<dbReference type="CDD" id="cd03765">
    <property type="entry name" value="proteasome_beta_bacterial"/>
    <property type="match status" value="1"/>
</dbReference>
<name>A0A261T0C6_9BORD</name>
<keyword evidence="2" id="KW-1185">Reference proteome</keyword>